<feature type="compositionally biased region" description="Polar residues" evidence="1">
    <location>
        <begin position="1"/>
        <end position="13"/>
    </location>
</feature>
<evidence type="ECO:0008006" key="4">
    <source>
        <dbReference type="Google" id="ProtNLM"/>
    </source>
</evidence>
<dbReference type="EMBL" id="JAQOSP010000036">
    <property type="protein sequence ID" value="MDJ1168795.1"/>
    <property type="molecule type" value="Genomic_DNA"/>
</dbReference>
<organism evidence="2 3">
    <name type="scientific">Roseofilum acuticapitatum BLCC-M154</name>
    <dbReference type="NCBI Taxonomy" id="3022444"/>
    <lineage>
        <taxon>Bacteria</taxon>
        <taxon>Bacillati</taxon>
        <taxon>Cyanobacteriota</taxon>
        <taxon>Cyanophyceae</taxon>
        <taxon>Desertifilales</taxon>
        <taxon>Desertifilaceae</taxon>
        <taxon>Roseofilum</taxon>
        <taxon>Roseofilum acuticapitatum</taxon>
    </lineage>
</organism>
<evidence type="ECO:0000313" key="2">
    <source>
        <dbReference type="EMBL" id="MDJ1168795.1"/>
    </source>
</evidence>
<reference evidence="2 3" key="1">
    <citation type="submission" date="2023-01" db="EMBL/GenBank/DDBJ databases">
        <title>Novel diversity within Roseofilum (Cyanobacteria; Desertifilaceae) from marine benthic mats with descriptions of four novel species.</title>
        <authorList>
            <person name="Wang Y."/>
            <person name="Berthold D.E."/>
            <person name="Hu J."/>
            <person name="Lefler F.W."/>
            <person name="Laughinghouse H.D. IV."/>
        </authorList>
    </citation>
    <scope>NUCLEOTIDE SEQUENCE [LARGE SCALE GENOMIC DNA]</scope>
    <source>
        <strain evidence="2 3">BLCC-M154</strain>
    </source>
</reference>
<sequence>MSATDSNQANLANNRPYHTPKLKKFGSVSDLTLTSPFAGNSSFDGGAFPNSYVAAGS</sequence>
<gene>
    <name evidence="2" type="ORF">PMG71_05100</name>
</gene>
<comment type="caution">
    <text evidence="2">The sequence shown here is derived from an EMBL/GenBank/DDBJ whole genome shotgun (WGS) entry which is preliminary data.</text>
</comment>
<evidence type="ECO:0000256" key="1">
    <source>
        <dbReference type="SAM" id="MobiDB-lite"/>
    </source>
</evidence>
<name>A0ABT7APH2_9CYAN</name>
<evidence type="ECO:0000313" key="3">
    <source>
        <dbReference type="Proteomes" id="UP001235303"/>
    </source>
</evidence>
<proteinExistence type="predicted"/>
<dbReference type="Proteomes" id="UP001235303">
    <property type="component" value="Unassembled WGS sequence"/>
</dbReference>
<accession>A0ABT7APH2</accession>
<keyword evidence="3" id="KW-1185">Reference proteome</keyword>
<protein>
    <recommendedName>
        <fullName evidence="4">Lasso RiPP family leader peptide-containing protein</fullName>
    </recommendedName>
</protein>
<dbReference type="RefSeq" id="WP_283752558.1">
    <property type="nucleotide sequence ID" value="NZ_JAQOSP010000036.1"/>
</dbReference>
<feature type="region of interest" description="Disordered" evidence="1">
    <location>
        <begin position="1"/>
        <end position="22"/>
    </location>
</feature>